<accession>A0A284QXA0</accession>
<dbReference type="Proteomes" id="UP000219338">
    <property type="component" value="Unassembled WGS sequence"/>
</dbReference>
<evidence type="ECO:0000313" key="2">
    <source>
        <dbReference type="Proteomes" id="UP000219338"/>
    </source>
</evidence>
<evidence type="ECO:0000313" key="1">
    <source>
        <dbReference type="EMBL" id="SJL01065.1"/>
    </source>
</evidence>
<dbReference type="OMA" id="THYGQES"/>
<dbReference type="AlphaFoldDB" id="A0A284QXA0"/>
<name>A0A284QXA0_ARMOS</name>
<sequence>MANLVRSAKSANDWTSIDLAAYHITVHRQSAETFFGYTPNTIPNAVDPAFLTATVPPNENLSDNTYRLLQYLDLATHTHYGQESAIHDFSKELLHLLGFEERRGTLLRSRHSIPFMICGDVSRAARTDLSLVQGTSTILLIIQEDKIQISNKSPEAQAIAGAIAAFQYNNSTRDRNCLDPLDSMIIPAIAIFGTCPIFYKVPVTQQLSEAVAMGQYPVSEIKVVKYVVAPRSRRLFEGMEVPEFRREVLECYEAFKRISKECWETFIV</sequence>
<dbReference type="EMBL" id="FUEG01000003">
    <property type="protein sequence ID" value="SJL01065.1"/>
    <property type="molecule type" value="Genomic_DNA"/>
</dbReference>
<keyword evidence="2" id="KW-1185">Reference proteome</keyword>
<protein>
    <submittedName>
        <fullName evidence="1">Uncharacterized protein</fullName>
    </submittedName>
</protein>
<reference evidence="2" key="1">
    <citation type="journal article" date="2017" name="Nat. Ecol. Evol.">
        <title>Genome expansion and lineage-specific genetic innovations in the forest pathogenic fungi Armillaria.</title>
        <authorList>
            <person name="Sipos G."/>
            <person name="Prasanna A.N."/>
            <person name="Walter M.C."/>
            <person name="O'Connor E."/>
            <person name="Balint B."/>
            <person name="Krizsan K."/>
            <person name="Kiss B."/>
            <person name="Hess J."/>
            <person name="Varga T."/>
            <person name="Slot J."/>
            <person name="Riley R."/>
            <person name="Boka B."/>
            <person name="Rigling D."/>
            <person name="Barry K."/>
            <person name="Lee J."/>
            <person name="Mihaltcheva S."/>
            <person name="LaButti K."/>
            <person name="Lipzen A."/>
            <person name="Waldron R."/>
            <person name="Moloney N.M."/>
            <person name="Sperisen C."/>
            <person name="Kredics L."/>
            <person name="Vagvoelgyi C."/>
            <person name="Patrignani A."/>
            <person name="Fitzpatrick D."/>
            <person name="Nagy I."/>
            <person name="Doyle S."/>
            <person name="Anderson J.B."/>
            <person name="Grigoriev I.V."/>
            <person name="Gueldener U."/>
            <person name="Muensterkoetter M."/>
            <person name="Nagy L.G."/>
        </authorList>
    </citation>
    <scope>NUCLEOTIDE SEQUENCE [LARGE SCALE GENOMIC DNA]</scope>
    <source>
        <strain evidence="2">C18/9</strain>
    </source>
</reference>
<gene>
    <name evidence="1" type="ORF">ARMOST_04381</name>
</gene>
<proteinExistence type="predicted"/>
<organism evidence="1 2">
    <name type="scientific">Armillaria ostoyae</name>
    <name type="common">Armillaria root rot fungus</name>
    <dbReference type="NCBI Taxonomy" id="47428"/>
    <lineage>
        <taxon>Eukaryota</taxon>
        <taxon>Fungi</taxon>
        <taxon>Dikarya</taxon>
        <taxon>Basidiomycota</taxon>
        <taxon>Agaricomycotina</taxon>
        <taxon>Agaricomycetes</taxon>
        <taxon>Agaricomycetidae</taxon>
        <taxon>Agaricales</taxon>
        <taxon>Marasmiineae</taxon>
        <taxon>Physalacriaceae</taxon>
        <taxon>Armillaria</taxon>
    </lineage>
</organism>
<dbReference type="OrthoDB" id="3253976at2759"/>